<reference evidence="2" key="1">
    <citation type="submission" date="2021-06" db="EMBL/GenBank/DDBJ databases">
        <authorList>
            <person name="Kallberg Y."/>
            <person name="Tangrot J."/>
            <person name="Rosling A."/>
        </authorList>
    </citation>
    <scope>NUCLEOTIDE SEQUENCE</scope>
    <source>
        <strain evidence="2">UK204</strain>
    </source>
</reference>
<gene>
    <name evidence="2" type="ORF">FCALED_LOCUS12181</name>
</gene>
<feature type="non-terminal residue" evidence="2">
    <location>
        <position position="126"/>
    </location>
</feature>
<protein>
    <submittedName>
        <fullName evidence="2">9408_t:CDS:1</fullName>
    </submittedName>
</protein>
<dbReference type="AlphaFoldDB" id="A0A9N9HGU0"/>
<dbReference type="EMBL" id="CAJVPQ010005719">
    <property type="protein sequence ID" value="CAG8674454.1"/>
    <property type="molecule type" value="Genomic_DNA"/>
</dbReference>
<comment type="caution">
    <text evidence="2">The sequence shown here is derived from an EMBL/GenBank/DDBJ whole genome shotgun (WGS) entry which is preliminary data.</text>
</comment>
<feature type="compositionally biased region" description="Basic and acidic residues" evidence="1">
    <location>
        <begin position="115"/>
        <end position="126"/>
    </location>
</feature>
<feature type="compositionally biased region" description="Polar residues" evidence="1">
    <location>
        <begin position="98"/>
        <end position="113"/>
    </location>
</feature>
<proteinExistence type="predicted"/>
<dbReference type="Proteomes" id="UP000789570">
    <property type="component" value="Unassembled WGS sequence"/>
</dbReference>
<feature type="region of interest" description="Disordered" evidence="1">
    <location>
        <begin position="46"/>
        <end position="67"/>
    </location>
</feature>
<evidence type="ECO:0000313" key="3">
    <source>
        <dbReference type="Proteomes" id="UP000789570"/>
    </source>
</evidence>
<feature type="compositionally biased region" description="Basic and acidic residues" evidence="1">
    <location>
        <begin position="54"/>
        <end position="67"/>
    </location>
</feature>
<sequence>KNLEEYWKGVIRDCKTKRDLSEYKIQRERLLSALLEVDEKIRMAEADLDGSSRNFREDDISDNRSDLQMDLSGDLRGVFDENFSGNLDGGPIYEDDSAPTNAITDGSGSQNPQIGKERPEEELHRP</sequence>
<keyword evidence="3" id="KW-1185">Reference proteome</keyword>
<organism evidence="2 3">
    <name type="scientific">Funneliformis caledonium</name>
    <dbReference type="NCBI Taxonomy" id="1117310"/>
    <lineage>
        <taxon>Eukaryota</taxon>
        <taxon>Fungi</taxon>
        <taxon>Fungi incertae sedis</taxon>
        <taxon>Mucoromycota</taxon>
        <taxon>Glomeromycotina</taxon>
        <taxon>Glomeromycetes</taxon>
        <taxon>Glomerales</taxon>
        <taxon>Glomeraceae</taxon>
        <taxon>Funneliformis</taxon>
    </lineage>
</organism>
<feature type="region of interest" description="Disordered" evidence="1">
    <location>
        <begin position="80"/>
        <end position="126"/>
    </location>
</feature>
<name>A0A9N9HGU0_9GLOM</name>
<dbReference type="OrthoDB" id="2382575at2759"/>
<evidence type="ECO:0000256" key="1">
    <source>
        <dbReference type="SAM" id="MobiDB-lite"/>
    </source>
</evidence>
<evidence type="ECO:0000313" key="2">
    <source>
        <dbReference type="EMBL" id="CAG8674454.1"/>
    </source>
</evidence>
<accession>A0A9N9HGU0</accession>